<feature type="signal peptide" evidence="1">
    <location>
        <begin position="1"/>
        <end position="18"/>
    </location>
</feature>
<dbReference type="EMBL" id="JANBVN010000056">
    <property type="protein sequence ID" value="KAJ9154675.1"/>
    <property type="molecule type" value="Genomic_DNA"/>
</dbReference>
<reference evidence="2" key="1">
    <citation type="submission" date="2022-07" db="EMBL/GenBank/DDBJ databases">
        <title>Fungi with potential for degradation of polypropylene.</title>
        <authorList>
            <person name="Gostincar C."/>
        </authorList>
    </citation>
    <scope>NUCLEOTIDE SEQUENCE</scope>
    <source>
        <strain evidence="2">EXF-13287</strain>
    </source>
</reference>
<protein>
    <submittedName>
        <fullName evidence="2">Uncharacterized protein</fullName>
    </submittedName>
</protein>
<keyword evidence="1" id="KW-0732">Signal</keyword>
<comment type="caution">
    <text evidence="2">The sequence shown here is derived from an EMBL/GenBank/DDBJ whole genome shotgun (WGS) entry which is preliminary data.</text>
</comment>
<accession>A0AA38VY39</accession>
<name>A0AA38VY39_9PEZI</name>
<proteinExistence type="predicted"/>
<evidence type="ECO:0000313" key="3">
    <source>
        <dbReference type="Proteomes" id="UP001174691"/>
    </source>
</evidence>
<gene>
    <name evidence="2" type="ORF">NKR19_g4515</name>
</gene>
<organism evidence="2 3">
    <name type="scientific">Coniochaeta hoffmannii</name>
    <dbReference type="NCBI Taxonomy" id="91930"/>
    <lineage>
        <taxon>Eukaryota</taxon>
        <taxon>Fungi</taxon>
        <taxon>Dikarya</taxon>
        <taxon>Ascomycota</taxon>
        <taxon>Pezizomycotina</taxon>
        <taxon>Sordariomycetes</taxon>
        <taxon>Sordariomycetidae</taxon>
        <taxon>Coniochaetales</taxon>
        <taxon>Coniochaetaceae</taxon>
        <taxon>Coniochaeta</taxon>
    </lineage>
</organism>
<sequence length="312" mass="30378">MKSRTIAFLSSLLSLTLAAPTHESACAAITSTVTCTVITTTITTTSSPAAACAATPPATLTTSPAPSPNPEGAAAAGVNIQSFTGTLGGPPPPVISSAGAGKRPFTVKDSTFVGPGAALGRSCDVQHNACADAANAGQLSEGEGGGVSACDRQNDECHAFISSSPGTVAARSVRSTRAALDLGSCADTTILFEEGLDGRDKPAFIAANREDFDHGSALNIGVIAGFICQRLESSCKAGADATAACAAASAAAVAAPQDQAAADAFNGVMGGGGAAAVVASSTVVDDVATELAATASAALQTGVVVQTITSCT</sequence>
<evidence type="ECO:0000256" key="1">
    <source>
        <dbReference type="SAM" id="SignalP"/>
    </source>
</evidence>
<feature type="chain" id="PRO_5041279859" evidence="1">
    <location>
        <begin position="19"/>
        <end position="312"/>
    </location>
</feature>
<dbReference type="Proteomes" id="UP001174691">
    <property type="component" value="Unassembled WGS sequence"/>
</dbReference>
<evidence type="ECO:0000313" key="2">
    <source>
        <dbReference type="EMBL" id="KAJ9154675.1"/>
    </source>
</evidence>
<dbReference type="AlphaFoldDB" id="A0AA38VY39"/>
<keyword evidence="3" id="KW-1185">Reference proteome</keyword>